<dbReference type="Proteomes" id="UP000197019">
    <property type="component" value="Chromosome"/>
</dbReference>
<sequence length="115" mass="12277">MINKNTYIGLACMVFMGLASAPLWAEEPAASGQQAAIATPEKTAVDHKAEAAIQKGHAQYHQSLATHERAAASVLNNASKRLLANRQIALAVNEEALVAEYEKKALAHEAMAEPK</sequence>
<keyword evidence="1" id="KW-0732">Signal</keyword>
<evidence type="ECO:0008006" key="4">
    <source>
        <dbReference type="Google" id="ProtNLM"/>
    </source>
</evidence>
<accession>A0A1Z4C0Q3</accession>
<evidence type="ECO:0000313" key="3">
    <source>
        <dbReference type="Proteomes" id="UP000197019"/>
    </source>
</evidence>
<dbReference type="KEGG" id="mpsy:CEK71_14025"/>
<evidence type="ECO:0000313" key="2">
    <source>
        <dbReference type="EMBL" id="ASF47102.1"/>
    </source>
</evidence>
<reference evidence="2 3" key="1">
    <citation type="submission" date="2017-06" db="EMBL/GenBank/DDBJ databases">
        <title>Genome Sequencing of the methanotroph Methylovulum psychrotolerants str. HV10-M2 isolated from a high-altitude environment.</title>
        <authorList>
            <person name="Mateos-Rivera A."/>
        </authorList>
    </citation>
    <scope>NUCLEOTIDE SEQUENCE [LARGE SCALE GENOMIC DNA]</scope>
    <source>
        <strain evidence="2 3">HV10_M2</strain>
    </source>
</reference>
<protein>
    <recommendedName>
        <fullName evidence="4">Acid-shock protein</fullName>
    </recommendedName>
</protein>
<feature type="signal peptide" evidence="1">
    <location>
        <begin position="1"/>
        <end position="25"/>
    </location>
</feature>
<dbReference type="AlphaFoldDB" id="A0A1Z4C0Q3"/>
<dbReference type="EMBL" id="CP022129">
    <property type="protein sequence ID" value="ASF47102.1"/>
    <property type="molecule type" value="Genomic_DNA"/>
</dbReference>
<keyword evidence="3" id="KW-1185">Reference proteome</keyword>
<gene>
    <name evidence="2" type="ORF">CEK71_14025</name>
</gene>
<organism evidence="2 3">
    <name type="scientific">Methylovulum psychrotolerans</name>
    <dbReference type="NCBI Taxonomy" id="1704499"/>
    <lineage>
        <taxon>Bacteria</taxon>
        <taxon>Pseudomonadati</taxon>
        <taxon>Pseudomonadota</taxon>
        <taxon>Gammaproteobacteria</taxon>
        <taxon>Methylococcales</taxon>
        <taxon>Methylococcaceae</taxon>
        <taxon>Methylovulum</taxon>
    </lineage>
</organism>
<evidence type="ECO:0000256" key="1">
    <source>
        <dbReference type="SAM" id="SignalP"/>
    </source>
</evidence>
<name>A0A1Z4C0Q3_9GAMM</name>
<proteinExistence type="predicted"/>
<dbReference type="RefSeq" id="WP_088619974.1">
    <property type="nucleotide sequence ID" value="NZ_CP022129.1"/>
</dbReference>
<feature type="chain" id="PRO_5012283459" description="Acid-shock protein" evidence="1">
    <location>
        <begin position="26"/>
        <end position="115"/>
    </location>
</feature>